<keyword evidence="6 10" id="KW-0326">Glycosidase</keyword>
<dbReference type="GO" id="GO:0004553">
    <property type="term" value="F:hydrolase activity, hydrolyzing O-glycosyl compounds"/>
    <property type="evidence" value="ECO:0007669"/>
    <property type="project" value="InterPro"/>
</dbReference>
<dbReference type="CDD" id="cd05296">
    <property type="entry name" value="GH4_P_beta_glucosidase"/>
    <property type="match status" value="1"/>
</dbReference>
<dbReference type="PRINTS" id="PR00732">
    <property type="entry name" value="GLHYDRLASE4"/>
</dbReference>
<dbReference type="OrthoDB" id="9808275at2"/>
<keyword evidence="2 8" id="KW-0479">Metal-binding</keyword>
<gene>
    <name evidence="12" type="ORF">E1757_28640</name>
</gene>
<keyword evidence="3 10" id="KW-0378">Hydrolase</keyword>
<accession>A0A4R5KDN8</accession>
<dbReference type="PROSITE" id="PS01324">
    <property type="entry name" value="GLYCOSYL_HYDROL_F4"/>
    <property type="match status" value="1"/>
</dbReference>
<dbReference type="PANTHER" id="PTHR32092:SF5">
    <property type="entry name" value="6-PHOSPHO-BETA-GLUCOSIDASE"/>
    <property type="match status" value="1"/>
</dbReference>
<dbReference type="InterPro" id="IPR019802">
    <property type="entry name" value="GlycHydrolase_4_CS"/>
</dbReference>
<feature type="binding site" evidence="7">
    <location>
        <position position="97"/>
    </location>
    <ligand>
        <name>substrate</name>
    </ligand>
</feature>
<evidence type="ECO:0000313" key="12">
    <source>
        <dbReference type="EMBL" id="TDF93032.1"/>
    </source>
</evidence>
<dbReference type="InterPro" id="IPR015955">
    <property type="entry name" value="Lactate_DH/Glyco_Ohase_4_C"/>
</dbReference>
<dbReference type="PANTHER" id="PTHR32092">
    <property type="entry name" value="6-PHOSPHO-BETA-GLUCOSIDASE-RELATED"/>
    <property type="match status" value="1"/>
</dbReference>
<evidence type="ECO:0000256" key="5">
    <source>
        <dbReference type="ARBA" id="ARBA00023211"/>
    </source>
</evidence>
<dbReference type="InterPro" id="IPR036291">
    <property type="entry name" value="NAD(P)-bd_dom_sf"/>
</dbReference>
<dbReference type="SUPFAM" id="SSF56327">
    <property type="entry name" value="LDH C-terminal domain-like"/>
    <property type="match status" value="1"/>
</dbReference>
<evidence type="ECO:0000256" key="3">
    <source>
        <dbReference type="ARBA" id="ARBA00022801"/>
    </source>
</evidence>
<evidence type="ECO:0000256" key="1">
    <source>
        <dbReference type="ARBA" id="ARBA00010141"/>
    </source>
</evidence>
<sequence length="445" mass="48843">MKKSGLKIAVIGGGSSYTPELVEGFIKHYKELPVTELVLVDVEEGKDKLETVGRLAERMIAAAGVPIRLGMTLNRREAIAGADFVATQMRIGLLAARSRDEKIPLKHGLIGQETTGAGGFAKALRTIPVILDICKDMEELAPDAFLVNFTNPAGIVTEAVIKHSSVRTVGLCNLPIGTRMQIADIYGIDAARVQTEMVGINHLNWTTRIWVDGEDMTRSFLSKAAGSSGLTMKNIPDFEWDDEFLQAVGALPCSYHRYYYMRNKMLSHMQEKFQEHGTTRADDVLRVEEELFELYKDKALTVKPPQLEKRGGAFYSEAAVNLIRAIYNNTGNIQTVNVKNNGVLPFLPDDASVEINCVIDAAGAHPIQPSAPVTAHMRGMLQVVKAYEELTVKAAVEGSYEAGLEALTLHPLVGDATLAKVVLDEILQENRVWLSLFQQIPTPSK</sequence>
<keyword evidence="8" id="KW-0533">Nickel</keyword>
<dbReference type="Proteomes" id="UP000295636">
    <property type="component" value="Unassembled WGS sequence"/>
</dbReference>
<dbReference type="EMBL" id="SMRT01000018">
    <property type="protein sequence ID" value="TDF93032.1"/>
    <property type="molecule type" value="Genomic_DNA"/>
</dbReference>
<dbReference type="GO" id="GO:0016616">
    <property type="term" value="F:oxidoreductase activity, acting on the CH-OH group of donors, NAD or NADP as acceptor"/>
    <property type="evidence" value="ECO:0007669"/>
    <property type="project" value="InterPro"/>
</dbReference>
<evidence type="ECO:0000259" key="11">
    <source>
        <dbReference type="Pfam" id="PF11975"/>
    </source>
</evidence>
<dbReference type="GO" id="GO:0046872">
    <property type="term" value="F:metal ion binding"/>
    <property type="evidence" value="ECO:0007669"/>
    <property type="project" value="UniProtKB-KW"/>
</dbReference>
<protein>
    <submittedName>
        <fullName evidence="12">6-phospho-beta-glucosidase</fullName>
    </submittedName>
</protein>
<feature type="domain" description="Glycosyl hydrolase family 4 C-terminal" evidence="11">
    <location>
        <begin position="197"/>
        <end position="413"/>
    </location>
</feature>
<evidence type="ECO:0000256" key="10">
    <source>
        <dbReference type="RuleBase" id="RU361152"/>
    </source>
</evidence>
<feature type="binding site" evidence="8">
    <location>
        <position position="172"/>
    </location>
    <ligand>
        <name>Mn(2+)</name>
        <dbReference type="ChEBI" id="CHEBI:29035"/>
    </ligand>
</feature>
<keyword evidence="8" id="KW-0170">Cobalt</keyword>
<comment type="cofactor">
    <cofactor evidence="10">
        <name>NAD(+)</name>
        <dbReference type="ChEBI" id="CHEBI:57540"/>
    </cofactor>
    <text evidence="10">Binds 1 NAD(+) per subunit.</text>
</comment>
<evidence type="ECO:0000256" key="4">
    <source>
        <dbReference type="ARBA" id="ARBA00023027"/>
    </source>
</evidence>
<evidence type="ECO:0000313" key="13">
    <source>
        <dbReference type="Proteomes" id="UP000295636"/>
    </source>
</evidence>
<dbReference type="Pfam" id="PF11975">
    <property type="entry name" value="Glyco_hydro_4C"/>
    <property type="match status" value="1"/>
</dbReference>
<dbReference type="AlphaFoldDB" id="A0A4R5KDN8"/>
<dbReference type="Pfam" id="PF02056">
    <property type="entry name" value="Glyco_hydro_4"/>
    <property type="match status" value="1"/>
</dbReference>
<comment type="caution">
    <text evidence="12">The sequence shown here is derived from an EMBL/GenBank/DDBJ whole genome shotgun (WGS) entry which is preliminary data.</text>
</comment>
<feature type="binding site" evidence="7">
    <location>
        <position position="151"/>
    </location>
    <ligand>
        <name>substrate</name>
    </ligand>
</feature>
<keyword evidence="13" id="KW-1185">Reference proteome</keyword>
<feature type="binding site" evidence="8">
    <location>
        <position position="202"/>
    </location>
    <ligand>
        <name>Mn(2+)</name>
        <dbReference type="ChEBI" id="CHEBI:29035"/>
    </ligand>
</feature>
<keyword evidence="8" id="KW-0408">Iron</keyword>
<dbReference type="RefSeq" id="WP_133234654.1">
    <property type="nucleotide sequence ID" value="NZ_SMRT01000018.1"/>
</dbReference>
<dbReference type="Gene3D" id="3.40.50.720">
    <property type="entry name" value="NAD(P)-binding Rossmann-like Domain"/>
    <property type="match status" value="1"/>
</dbReference>
<reference evidence="12 13" key="1">
    <citation type="submission" date="2019-03" db="EMBL/GenBank/DDBJ databases">
        <title>This is whole genome sequence of Paenibacillus sp MS74 strain.</title>
        <authorList>
            <person name="Trinh H.N."/>
        </authorList>
    </citation>
    <scope>NUCLEOTIDE SEQUENCE [LARGE SCALE GENOMIC DNA]</scope>
    <source>
        <strain evidence="12 13">MS74</strain>
    </source>
</reference>
<evidence type="ECO:0000256" key="9">
    <source>
        <dbReference type="PIRSR" id="PIRSR601088-4"/>
    </source>
</evidence>
<dbReference type="Gene3D" id="3.90.110.10">
    <property type="entry name" value="Lactate dehydrogenase/glycoside hydrolase, family 4, C-terminal"/>
    <property type="match status" value="1"/>
</dbReference>
<keyword evidence="5 8" id="KW-0464">Manganese</keyword>
<dbReference type="InterPro" id="IPR022616">
    <property type="entry name" value="Glyco_hydro_4_C"/>
</dbReference>
<feature type="site" description="Increases basicity of active site Tyr" evidence="9">
    <location>
        <position position="113"/>
    </location>
</feature>
<evidence type="ECO:0000256" key="2">
    <source>
        <dbReference type="ARBA" id="ARBA00022723"/>
    </source>
</evidence>
<keyword evidence="4 10" id="KW-0520">NAD</keyword>
<dbReference type="SUPFAM" id="SSF51735">
    <property type="entry name" value="NAD(P)-binding Rossmann-fold domains"/>
    <property type="match status" value="1"/>
</dbReference>
<dbReference type="GO" id="GO:0005975">
    <property type="term" value="P:carbohydrate metabolic process"/>
    <property type="evidence" value="ECO:0007669"/>
    <property type="project" value="InterPro"/>
</dbReference>
<dbReference type="InterPro" id="IPR001088">
    <property type="entry name" value="Glyco_hydro_4"/>
</dbReference>
<evidence type="ECO:0000256" key="7">
    <source>
        <dbReference type="PIRSR" id="PIRSR601088-2"/>
    </source>
</evidence>
<evidence type="ECO:0000256" key="8">
    <source>
        <dbReference type="PIRSR" id="PIRSR601088-3"/>
    </source>
</evidence>
<evidence type="ECO:0000256" key="6">
    <source>
        <dbReference type="ARBA" id="ARBA00023295"/>
    </source>
</evidence>
<comment type="similarity">
    <text evidence="1 10">Belongs to the glycosyl hydrolase 4 family.</text>
</comment>
<name>A0A4R5KDN8_9BACL</name>
<organism evidence="12 13">
    <name type="scientific">Paenibacillus piri</name>
    <dbReference type="NCBI Taxonomy" id="2547395"/>
    <lineage>
        <taxon>Bacteria</taxon>
        <taxon>Bacillati</taxon>
        <taxon>Bacillota</taxon>
        <taxon>Bacilli</taxon>
        <taxon>Bacillales</taxon>
        <taxon>Paenibacillaceae</taxon>
        <taxon>Paenibacillus</taxon>
    </lineage>
</organism>
<proteinExistence type="inferred from homology"/>